<dbReference type="RefSeq" id="WP_143131765.1">
    <property type="nucleotide sequence ID" value="NZ_FPBH01000022.1"/>
</dbReference>
<accession>A0A1I7EIF8</accession>
<dbReference type="EMBL" id="FPBH01000022">
    <property type="protein sequence ID" value="SFU23721.1"/>
    <property type="molecule type" value="Genomic_DNA"/>
</dbReference>
<evidence type="ECO:0000313" key="2">
    <source>
        <dbReference type="Proteomes" id="UP000198844"/>
    </source>
</evidence>
<protein>
    <submittedName>
        <fullName evidence="1">Uncharacterized protein</fullName>
    </submittedName>
</protein>
<proteinExistence type="predicted"/>
<dbReference type="AlphaFoldDB" id="A0A1I7EIF8"/>
<reference evidence="1 2" key="1">
    <citation type="submission" date="2016-10" db="EMBL/GenBank/DDBJ databases">
        <authorList>
            <person name="de Groot N.N."/>
        </authorList>
    </citation>
    <scope>NUCLEOTIDE SEQUENCE [LARGE SCALE GENOMIC DNA]</scope>
    <source>
        <strain evidence="1 2">LMG 27731</strain>
    </source>
</reference>
<evidence type="ECO:0000313" key="1">
    <source>
        <dbReference type="EMBL" id="SFU23721.1"/>
    </source>
</evidence>
<dbReference type="Proteomes" id="UP000198844">
    <property type="component" value="Unassembled WGS sequence"/>
</dbReference>
<gene>
    <name evidence="1" type="ORF">SAMN05192563_1022115</name>
</gene>
<sequence length="165" mass="18329">MNPQTFVLQARLCARATSLKARMTEAHDQAKGLIERAEGCLAVLDHLRQSTSALANISPGADIGLFIEELRRSENGWHDQLQMLRTLLTELTAQTHSARGEIESFATLALGTQTAPETIIDAECAVEASEAHFREVIAQLEATQVWFEHFDTQINTIMANLRKSR</sequence>
<name>A0A1I7EIF8_9BURK</name>
<dbReference type="OrthoDB" id="9092695at2"/>
<organism evidence="1 2">
    <name type="scientific">Paraburkholderia aspalathi</name>
    <dbReference type="NCBI Taxonomy" id="1324617"/>
    <lineage>
        <taxon>Bacteria</taxon>
        <taxon>Pseudomonadati</taxon>
        <taxon>Pseudomonadota</taxon>
        <taxon>Betaproteobacteria</taxon>
        <taxon>Burkholderiales</taxon>
        <taxon>Burkholderiaceae</taxon>
        <taxon>Paraburkholderia</taxon>
    </lineage>
</organism>